<dbReference type="Pfam" id="PF00873">
    <property type="entry name" value="ACR_tran"/>
    <property type="match status" value="1"/>
</dbReference>
<dbReference type="OrthoDB" id="9806532at2"/>
<dbReference type="SUPFAM" id="SSF82714">
    <property type="entry name" value="Multidrug efflux transporter AcrB TolC docking domain, DN and DC subdomains"/>
    <property type="match status" value="2"/>
</dbReference>
<proteinExistence type="predicted"/>
<evidence type="ECO:0000256" key="6">
    <source>
        <dbReference type="ARBA" id="ARBA00022989"/>
    </source>
</evidence>
<dbReference type="RefSeq" id="WP_093149355.1">
    <property type="nucleotide sequence ID" value="NZ_FNBW01000004.1"/>
</dbReference>
<evidence type="ECO:0000256" key="1">
    <source>
        <dbReference type="ARBA" id="ARBA00004429"/>
    </source>
</evidence>
<comment type="subcellular location">
    <subcellularLocation>
        <location evidence="1">Cell inner membrane</location>
        <topology evidence="1">Multi-pass membrane protein</topology>
    </subcellularLocation>
</comment>
<evidence type="ECO:0000313" key="9">
    <source>
        <dbReference type="EMBL" id="SDF51692.1"/>
    </source>
</evidence>
<comment type="caution">
    <text evidence="9">The sequence shown here is derived from an EMBL/GenBank/DDBJ whole genome shotgun (WGS) entry which is preliminary data.</text>
</comment>
<dbReference type="PANTHER" id="PTHR32063">
    <property type="match status" value="1"/>
</dbReference>
<dbReference type="InterPro" id="IPR001036">
    <property type="entry name" value="Acrflvin-R"/>
</dbReference>
<dbReference type="AlphaFoldDB" id="A0A8G2BGY6"/>
<sequence length="1027" mass="112384">MGAFEFFIRRPVFATVVSLIVTLVGLVSYNQLTVREYPNIDEPVVSVRTDYPGASAQIIETQVSQVLEGSIAGIEGIEILTSTSKPEQSQITVRFRLGVDPDVAASDVRDRVSRVRGRLPDEVEEPVIAKVEADAQAIIYLAFTSDRHSPIRISDYADRYVRDRLQNLPGVAEVRIFGERRYAMRIWVDRERLAAYRLTTQDIEDALRQQNVEVPAGRIESIDREFTVLSETGLVTPEQFERIVIKDVDGFPVRMRDLARVELGPQDERRVTRFSGDNAVILGIVKQATANPLDVSNAMAEVMPALTDSLPQGMAVKVAYDKSVFIDRSIDAVYETIIEAIGLVVIVIFFFLRSFRATLIPLVTIPVSLIGAFTLMSILGFSINTLTLLAMVLAIGLVVDDAIVVLENIHRHVENGLKPVRAAIVGIKEISGAVVAMTLTLAAVYVPVAFTPGRTGTLFAEFALTLAGAVLVSGFVALTLSPMMCSRLLKNHEKHGTLYNVLERGLNGLNEGYRRLLTLTLKARPLVILLALGVAGCSYVLLTGLKSELAPIEDRGVLFTAGNAPEGSTVTFTSRYAEQFEEMLNEIPEVEHYFVIVGSRAVTELISFSQLTPWEERERTQMEIVRDVQPDLRKIAGVRAFANNPGSFGQSARSKPIEFVIQTSDSYEQLDEYVGEVIAEAEKFPGLINLDSDLRLNKPQLSVELDRERVADTGAGVLTVGRTLETLLGGRLVTRFNQNGEQYDVIVQMAPDDRRTVSDLNDIYVHGRGGADIQLSNLVTVRETVAPKELNRFNQFRSATITGNLAPGYSLGEGLEVLEEAAKNVLPTTVRYDFAGESREFKQTGSNLVFVFILALCFIFLVLAAQFESFVDPIIIMVTVPLSMTGALLALELSGGTLNIYSQVGLVTLIGLISKHGILIVQFANQLQDEGRPMHEAVVEAAVLRLRPILMTTGAMVSGAIPLALAHGAGAESRQEIGWVIVGGMSLGTILTLFVVPAVYTLMSRRRVARHDEAPAKSDSTAAAPAE</sequence>
<dbReference type="Gene3D" id="3.30.70.1320">
    <property type="entry name" value="Multidrug efflux transporter AcrB pore domain like"/>
    <property type="match status" value="1"/>
</dbReference>
<keyword evidence="7 8" id="KW-0472">Membrane</keyword>
<dbReference type="GO" id="GO:0005886">
    <property type="term" value="C:plasma membrane"/>
    <property type="evidence" value="ECO:0007669"/>
    <property type="project" value="UniProtKB-SubCell"/>
</dbReference>
<keyword evidence="6 8" id="KW-1133">Transmembrane helix</keyword>
<keyword evidence="5 8" id="KW-0812">Transmembrane</keyword>
<feature type="transmembrane region" description="Helical" evidence="8">
    <location>
        <begin position="389"/>
        <end position="409"/>
    </location>
</feature>
<feature type="transmembrane region" description="Helical" evidence="8">
    <location>
        <begin position="900"/>
        <end position="925"/>
    </location>
</feature>
<keyword evidence="3" id="KW-1003">Cell membrane</keyword>
<feature type="transmembrane region" description="Helical" evidence="8">
    <location>
        <begin position="359"/>
        <end position="383"/>
    </location>
</feature>
<dbReference type="SUPFAM" id="SSF82866">
    <property type="entry name" value="Multidrug efflux transporter AcrB transmembrane domain"/>
    <property type="match status" value="2"/>
</dbReference>
<evidence type="ECO:0000256" key="4">
    <source>
        <dbReference type="ARBA" id="ARBA00022519"/>
    </source>
</evidence>
<evidence type="ECO:0000256" key="5">
    <source>
        <dbReference type="ARBA" id="ARBA00022692"/>
    </source>
</evidence>
<name>A0A8G2BGY6_9PROT</name>
<reference evidence="9 10" key="1">
    <citation type="submission" date="2016-10" db="EMBL/GenBank/DDBJ databases">
        <authorList>
            <person name="Varghese N."/>
            <person name="Submissions S."/>
        </authorList>
    </citation>
    <scope>NUCLEOTIDE SEQUENCE [LARGE SCALE GENOMIC DNA]</scope>
    <source>
        <strain evidence="9 10">DSM 18839</strain>
    </source>
</reference>
<feature type="transmembrane region" description="Helical" evidence="8">
    <location>
        <begin position="977"/>
        <end position="1000"/>
    </location>
</feature>
<feature type="transmembrane region" description="Helical" evidence="8">
    <location>
        <begin position="12"/>
        <end position="29"/>
    </location>
</feature>
<dbReference type="FunFam" id="1.20.1640.10:FF:000001">
    <property type="entry name" value="Efflux pump membrane transporter"/>
    <property type="match status" value="1"/>
</dbReference>
<feature type="transmembrane region" description="Helical" evidence="8">
    <location>
        <begin position="523"/>
        <end position="542"/>
    </location>
</feature>
<keyword evidence="10" id="KW-1185">Reference proteome</keyword>
<dbReference type="Gene3D" id="1.20.1640.10">
    <property type="entry name" value="Multidrug efflux transporter AcrB transmembrane domain"/>
    <property type="match status" value="2"/>
</dbReference>
<dbReference type="InterPro" id="IPR027463">
    <property type="entry name" value="AcrB_DN_DC_subdom"/>
</dbReference>
<feature type="transmembrane region" description="Helical" evidence="8">
    <location>
        <begin position="462"/>
        <end position="480"/>
    </location>
</feature>
<evidence type="ECO:0000256" key="7">
    <source>
        <dbReference type="ARBA" id="ARBA00023136"/>
    </source>
</evidence>
<dbReference type="Gene3D" id="3.30.70.1430">
    <property type="entry name" value="Multidrug efflux transporter AcrB pore domain"/>
    <property type="match status" value="2"/>
</dbReference>
<keyword evidence="4" id="KW-0997">Cell inner membrane</keyword>
<protein>
    <submittedName>
        <fullName evidence="9">Multidrug efflux pump</fullName>
    </submittedName>
</protein>
<gene>
    <name evidence="9" type="ORF">SAMN05660686_01510</name>
</gene>
<dbReference type="Proteomes" id="UP000198615">
    <property type="component" value="Unassembled WGS sequence"/>
</dbReference>
<dbReference type="EMBL" id="FNBW01000004">
    <property type="protein sequence ID" value="SDF51692.1"/>
    <property type="molecule type" value="Genomic_DNA"/>
</dbReference>
<evidence type="ECO:0000256" key="3">
    <source>
        <dbReference type="ARBA" id="ARBA00022475"/>
    </source>
</evidence>
<accession>A0A8G2BGY6</accession>
<organism evidence="9 10">
    <name type="scientific">Thalassobaculum litoreum DSM 18839</name>
    <dbReference type="NCBI Taxonomy" id="1123362"/>
    <lineage>
        <taxon>Bacteria</taxon>
        <taxon>Pseudomonadati</taxon>
        <taxon>Pseudomonadota</taxon>
        <taxon>Alphaproteobacteria</taxon>
        <taxon>Rhodospirillales</taxon>
        <taxon>Thalassobaculaceae</taxon>
        <taxon>Thalassobaculum</taxon>
    </lineage>
</organism>
<dbReference type="Gene3D" id="3.30.70.1440">
    <property type="entry name" value="Multidrug efflux transporter AcrB pore domain"/>
    <property type="match status" value="1"/>
</dbReference>
<dbReference type="Gene3D" id="3.30.2090.10">
    <property type="entry name" value="Multidrug efflux transporter AcrB TolC docking domain, DN and DC subdomains"/>
    <property type="match status" value="2"/>
</dbReference>
<evidence type="ECO:0000256" key="8">
    <source>
        <dbReference type="SAM" id="Phobius"/>
    </source>
</evidence>
<feature type="transmembrane region" description="Helical" evidence="8">
    <location>
        <begin position="332"/>
        <end position="352"/>
    </location>
</feature>
<dbReference type="PRINTS" id="PR00702">
    <property type="entry name" value="ACRIFLAVINRP"/>
</dbReference>
<feature type="transmembrane region" description="Helical" evidence="8">
    <location>
        <begin position="430"/>
        <end position="450"/>
    </location>
</feature>
<feature type="transmembrane region" description="Helical" evidence="8">
    <location>
        <begin position="848"/>
        <end position="867"/>
    </location>
</feature>
<feature type="transmembrane region" description="Helical" evidence="8">
    <location>
        <begin position="874"/>
        <end position="894"/>
    </location>
</feature>
<dbReference type="PANTHER" id="PTHR32063:SF14">
    <property type="entry name" value="BLL4319 PROTEIN"/>
    <property type="match status" value="1"/>
</dbReference>
<dbReference type="GO" id="GO:0042910">
    <property type="term" value="F:xenobiotic transmembrane transporter activity"/>
    <property type="evidence" value="ECO:0007669"/>
    <property type="project" value="TreeGrafter"/>
</dbReference>
<evidence type="ECO:0000313" key="10">
    <source>
        <dbReference type="Proteomes" id="UP000198615"/>
    </source>
</evidence>
<dbReference type="SUPFAM" id="SSF82693">
    <property type="entry name" value="Multidrug efflux transporter AcrB pore domain, PN1, PN2, PC1 and PC2 subdomains"/>
    <property type="match status" value="3"/>
</dbReference>
<feature type="transmembrane region" description="Helical" evidence="8">
    <location>
        <begin position="946"/>
        <end position="965"/>
    </location>
</feature>
<keyword evidence="2" id="KW-0813">Transport</keyword>
<evidence type="ECO:0000256" key="2">
    <source>
        <dbReference type="ARBA" id="ARBA00022448"/>
    </source>
</evidence>